<organism evidence="4 5">
    <name type="scientific">Jatropha curcas</name>
    <name type="common">Barbados nut</name>
    <dbReference type="NCBI Taxonomy" id="180498"/>
    <lineage>
        <taxon>Eukaryota</taxon>
        <taxon>Viridiplantae</taxon>
        <taxon>Streptophyta</taxon>
        <taxon>Embryophyta</taxon>
        <taxon>Tracheophyta</taxon>
        <taxon>Spermatophyta</taxon>
        <taxon>Magnoliopsida</taxon>
        <taxon>eudicotyledons</taxon>
        <taxon>Gunneridae</taxon>
        <taxon>Pentapetalae</taxon>
        <taxon>rosids</taxon>
        <taxon>fabids</taxon>
        <taxon>Malpighiales</taxon>
        <taxon>Euphorbiaceae</taxon>
        <taxon>Crotonoideae</taxon>
        <taxon>Jatropheae</taxon>
        <taxon>Jatropha</taxon>
    </lineage>
</organism>
<evidence type="ECO:0000256" key="3">
    <source>
        <dbReference type="SAM" id="Phobius"/>
    </source>
</evidence>
<evidence type="ECO:0000256" key="1">
    <source>
        <dbReference type="SAM" id="Coils"/>
    </source>
</evidence>
<feature type="compositionally biased region" description="Polar residues" evidence="2">
    <location>
        <begin position="126"/>
        <end position="136"/>
    </location>
</feature>
<keyword evidence="3" id="KW-0812">Transmembrane</keyword>
<feature type="region of interest" description="Disordered" evidence="2">
    <location>
        <begin position="110"/>
        <end position="137"/>
    </location>
</feature>
<dbReference type="OrthoDB" id="1923043at2759"/>
<dbReference type="PANTHER" id="PTHR35490">
    <property type="entry name" value="BACTERIOPHAGE N4 ADSORPTION B PROTEIN"/>
    <property type="match status" value="1"/>
</dbReference>
<feature type="transmembrane region" description="Helical" evidence="3">
    <location>
        <begin position="450"/>
        <end position="471"/>
    </location>
</feature>
<keyword evidence="1" id="KW-0175">Coiled coil</keyword>
<name>A0A067JD41_JATCU</name>
<keyword evidence="3" id="KW-0472">Membrane</keyword>
<keyword evidence="3" id="KW-1133">Transmembrane helix</keyword>
<dbReference type="Proteomes" id="UP000027138">
    <property type="component" value="Unassembled WGS sequence"/>
</dbReference>
<feature type="compositionally biased region" description="Basic and acidic residues" evidence="2">
    <location>
        <begin position="47"/>
        <end position="61"/>
    </location>
</feature>
<protein>
    <submittedName>
        <fullName evidence="4">Uncharacterized protein</fullName>
    </submittedName>
</protein>
<proteinExistence type="predicted"/>
<dbReference type="AlphaFoldDB" id="A0A067JD41"/>
<dbReference type="PANTHER" id="PTHR35490:SF2">
    <property type="entry name" value="BACTERIOPHAGE N4 ADSORPTION B PROTEIN"/>
    <property type="match status" value="1"/>
</dbReference>
<gene>
    <name evidence="4" type="ORF">JCGZ_03376</name>
</gene>
<feature type="coiled-coil region" evidence="1">
    <location>
        <begin position="314"/>
        <end position="341"/>
    </location>
</feature>
<keyword evidence="5" id="KW-1185">Reference proteome</keyword>
<accession>A0A067JD41</accession>
<evidence type="ECO:0000313" key="5">
    <source>
        <dbReference type="Proteomes" id="UP000027138"/>
    </source>
</evidence>
<feature type="compositionally biased region" description="Polar residues" evidence="2">
    <location>
        <begin position="209"/>
        <end position="220"/>
    </location>
</feature>
<dbReference type="EMBL" id="KK915566">
    <property type="protein sequence ID" value="KDP21746.1"/>
    <property type="molecule type" value="Genomic_DNA"/>
</dbReference>
<sequence length="492" mass="54181">MPTFTAIALDRLLEPGASKSVDKSVPGPNPVPKPKFLSKTRPAPDSNLERRNNISAVERKVNLPQIVPSLYTTPESTPLPDSPSSFPPSPYIINHKRRGPRLLKSFSQHNVAPGGKALDEDKVNGSAKNAENSSIDSAKDRSVTFSISNNSSDDSTKDRSVTFSISNTVEEKHVNGVQDSPIKEEIENGVDEESSEGEHMNASCDGEIGSSNGELNSRSARNGLAMGNDVLKLVALNAERDGNIEDFLDPRESMSYTSNTDGEDSSLVESSVRLAAVTPMTEFYDAWEELSSDSGMQSSLRDIDAELRGMRLNLLMEIEKRKQAEETLNTVQNQWQRIRQQLLLVGLTLPEFPFAVPEGDLSPDTEVAKDLCQQVHVARFVSDSIGRGIARAEAEMEKEAQIEAKNFEIARLLDRLHYYEAVNREMSQRNQEVVEMARRNRQVRKRRQRWVWGSVAAVITLGTAALAWSYIPASKGSSSAGDSTAPEHDNAA</sequence>
<evidence type="ECO:0000313" key="4">
    <source>
        <dbReference type="EMBL" id="KDP21746.1"/>
    </source>
</evidence>
<evidence type="ECO:0000256" key="2">
    <source>
        <dbReference type="SAM" id="MobiDB-lite"/>
    </source>
</evidence>
<feature type="region of interest" description="Disordered" evidence="2">
    <location>
        <begin position="15"/>
        <end position="95"/>
    </location>
</feature>
<reference evidence="4 5" key="1">
    <citation type="journal article" date="2014" name="PLoS ONE">
        <title>Global Analysis of Gene Expression Profiles in Physic Nut (Jatropha curcas L.) Seedlings Exposed to Salt Stress.</title>
        <authorList>
            <person name="Zhang L."/>
            <person name="Zhang C."/>
            <person name="Wu P."/>
            <person name="Chen Y."/>
            <person name="Li M."/>
            <person name="Jiang H."/>
            <person name="Wu G."/>
        </authorList>
    </citation>
    <scope>NUCLEOTIDE SEQUENCE [LARGE SCALE GENOMIC DNA]</scope>
    <source>
        <strain evidence="5">cv. GZQX0401</strain>
        <tissue evidence="4">Young leaves</tissue>
    </source>
</reference>
<dbReference type="STRING" id="180498.A0A067JD41"/>
<feature type="region of interest" description="Disordered" evidence="2">
    <location>
        <begin position="172"/>
        <end position="220"/>
    </location>
</feature>